<proteinExistence type="predicted"/>
<organism evidence="9 10">
    <name type="scientific">Cupriavidus numazuensis</name>
    <dbReference type="NCBI Taxonomy" id="221992"/>
    <lineage>
        <taxon>Bacteria</taxon>
        <taxon>Pseudomonadati</taxon>
        <taxon>Pseudomonadota</taxon>
        <taxon>Betaproteobacteria</taxon>
        <taxon>Burkholderiales</taxon>
        <taxon>Burkholderiaceae</taxon>
        <taxon>Cupriavidus</taxon>
    </lineage>
</organism>
<dbReference type="SMART" id="SM00448">
    <property type="entry name" value="REC"/>
    <property type="match status" value="2"/>
</dbReference>
<dbReference type="SUPFAM" id="SSF47384">
    <property type="entry name" value="Homodimeric domain of signal transducing histidine kinase"/>
    <property type="match status" value="2"/>
</dbReference>
<feature type="modified residue" description="4-aspartylphosphate" evidence="4">
    <location>
        <position position="690"/>
    </location>
</feature>
<dbReference type="SMART" id="SM00388">
    <property type="entry name" value="HisKA"/>
    <property type="match status" value="2"/>
</dbReference>
<reference evidence="9 10" key="1">
    <citation type="submission" date="2021-03" db="EMBL/GenBank/DDBJ databases">
        <authorList>
            <person name="Peeters C."/>
        </authorList>
    </citation>
    <scope>NUCLEOTIDE SEQUENCE [LARGE SCALE GENOMIC DNA]</scope>
    <source>
        <strain evidence="9 10">LMG 26411</strain>
    </source>
</reference>
<dbReference type="PROSITE" id="PS50109">
    <property type="entry name" value="HIS_KIN"/>
    <property type="match status" value="2"/>
</dbReference>
<dbReference type="PROSITE" id="PS50110">
    <property type="entry name" value="RESPONSE_REGULATORY"/>
    <property type="match status" value="2"/>
</dbReference>
<evidence type="ECO:0000313" key="10">
    <source>
        <dbReference type="Proteomes" id="UP000672657"/>
    </source>
</evidence>
<dbReference type="InterPro" id="IPR036097">
    <property type="entry name" value="HisK_dim/P_sf"/>
</dbReference>
<dbReference type="InterPro" id="IPR005467">
    <property type="entry name" value="His_kinase_dom"/>
</dbReference>
<gene>
    <name evidence="9" type="primary">rcsC_21</name>
    <name evidence="9" type="ORF">LMG26411_07258</name>
</gene>
<dbReference type="Gene3D" id="3.30.450.40">
    <property type="match status" value="1"/>
</dbReference>
<dbReference type="Gene3D" id="1.10.287.130">
    <property type="match status" value="2"/>
</dbReference>
<feature type="domain" description="Response regulatory" evidence="8">
    <location>
        <begin position="642"/>
        <end position="757"/>
    </location>
</feature>
<dbReference type="InterPro" id="IPR003594">
    <property type="entry name" value="HATPase_dom"/>
</dbReference>
<dbReference type="CDD" id="cd00082">
    <property type="entry name" value="HisKA"/>
    <property type="match status" value="2"/>
</dbReference>
<dbReference type="CDD" id="cd17574">
    <property type="entry name" value="REC_OmpR"/>
    <property type="match status" value="1"/>
</dbReference>
<keyword evidence="9" id="KW-0418">Kinase</keyword>
<dbReference type="InterPro" id="IPR011006">
    <property type="entry name" value="CheY-like_superfamily"/>
</dbReference>
<evidence type="ECO:0000256" key="2">
    <source>
        <dbReference type="ARBA" id="ARBA00012438"/>
    </source>
</evidence>
<dbReference type="Gene3D" id="3.40.50.2300">
    <property type="match status" value="2"/>
</dbReference>
<dbReference type="EMBL" id="CAJPVI010000072">
    <property type="protein sequence ID" value="CAG2160150.1"/>
    <property type="molecule type" value="Genomic_DNA"/>
</dbReference>
<name>A0ABM8TUH4_9BURK</name>
<evidence type="ECO:0000256" key="3">
    <source>
        <dbReference type="ARBA" id="ARBA00022553"/>
    </source>
</evidence>
<feature type="coiled-coil region" evidence="5">
    <location>
        <begin position="320"/>
        <end position="354"/>
    </location>
</feature>
<keyword evidence="9" id="KW-0808">Transferase</keyword>
<dbReference type="InterPro" id="IPR029016">
    <property type="entry name" value="GAF-like_dom_sf"/>
</dbReference>
<feature type="region of interest" description="Disordered" evidence="6">
    <location>
        <begin position="618"/>
        <end position="640"/>
    </location>
</feature>
<evidence type="ECO:0000259" key="7">
    <source>
        <dbReference type="PROSITE" id="PS50109"/>
    </source>
</evidence>
<dbReference type="Gene3D" id="3.30.450.20">
    <property type="entry name" value="PAS domain"/>
    <property type="match status" value="1"/>
</dbReference>
<evidence type="ECO:0000256" key="4">
    <source>
        <dbReference type="PROSITE-ProRule" id="PRU00169"/>
    </source>
</evidence>
<dbReference type="CDD" id="cd17580">
    <property type="entry name" value="REC_2_DhkD-like"/>
    <property type="match status" value="1"/>
</dbReference>
<accession>A0ABM8TUH4</accession>
<dbReference type="InterPro" id="IPR003661">
    <property type="entry name" value="HisK_dim/P_dom"/>
</dbReference>
<keyword evidence="5" id="KW-0175">Coiled coil</keyword>
<dbReference type="Pfam" id="PF00512">
    <property type="entry name" value="HisKA"/>
    <property type="match status" value="2"/>
</dbReference>
<dbReference type="PRINTS" id="PR00344">
    <property type="entry name" value="BCTRLSENSOR"/>
</dbReference>
<dbReference type="PANTHER" id="PTHR43547">
    <property type="entry name" value="TWO-COMPONENT HISTIDINE KINASE"/>
    <property type="match status" value="1"/>
</dbReference>
<comment type="catalytic activity">
    <reaction evidence="1">
        <text>ATP + protein L-histidine = ADP + protein N-phospho-L-histidine.</text>
        <dbReference type="EC" id="2.7.13.3"/>
    </reaction>
</comment>
<feature type="domain" description="Histidine kinase" evidence="7">
    <location>
        <begin position="790"/>
        <end position="1008"/>
    </location>
</feature>
<feature type="domain" description="Response regulatory" evidence="8">
    <location>
        <begin position="1031"/>
        <end position="1147"/>
    </location>
</feature>
<dbReference type="RefSeq" id="WP_211958017.1">
    <property type="nucleotide sequence ID" value="NZ_CAJPVI010000072.1"/>
</dbReference>
<feature type="domain" description="Histidine kinase" evidence="7">
    <location>
        <begin position="360"/>
        <end position="578"/>
    </location>
</feature>
<sequence length="1152" mass="125838">MIDTNLGGPSSGADWASGEMAERIRTFDWSATPLGPIESWSPTLRSMIRIMLANRFPHILWWGPSYIQFYNDAYRPIPGTKHPERALGIAASECWPEIWHVIKPLIDRPFHGGPATWDDDIFLEVNRHGFREESHFTIAYSPVPDDTVASGIGGVLATVHEITEKVIGERRLTVLRDLGARMADARTADDACAIAAEVFAAHDKDVPFVLLYLTDPATHVATLAGATGIEPGKDISPLSVDLRTALPGGWPLREATRDGAVVVTDLRTRFAAVPAGPWDDPPDSAFVTTIPASRLREPAGFMVAGISARLKWDRHYQDFLELAKAQVASGINNARAYEEEKQRAETLAELDRAKTAFFSNVSHEFRTPLTLMLGPVEDLLVRRNNELSAAAKEDLAVVGRNGLRLLRLVNSLLDFSRIEAGRMQATYEPTDLARFTEELASLFRSACERAGLTLTVDCDTLPEPAFVDRAMWEKIVLNLLSNAFKFTQAGRIAVSLRAIGDKAELRVADTGTGIPADELPRIFDRFHRVQGTHGRTHEGAGIGLALTLELIKLHGGTIRADSTPGTGSTFIVEIPLGKAHLPADRIGTHGDADGRSTDPRPFVEEALRWLPHDAPATAAADTSLPERAPEPPPHAAGASRPRILVADDNADMRQYLARLLGQDYEVELATDGQDALARIQARSVELLLTDVMMPGLDGFGLLHTLRAEPKTADLPIIMLSARAGEESLAEGVEAGADDYLTKPFNARELLARVGTHVKMARFRREALEALRRRGQALREADRRKDEFLNILAHELRGPLATISNTAHILGQSRTDTELARDAQKRIERQLRHLVRLVDDLLDTNRITQGKLQLHIERVELQAAIRDAIETCRPLAEELEREVALDVPEESIWLDADPVRLAQVFGNLLSNAYKYTEHGGHVWLSVEPRGGEVLLRVKDDGVGIPAEALPSIFDLFVQVRSSLNRARGGLGIGLALVKRLVDMHGGQVEGFSDGPSRGSEFVVRLPMPAGASAGALVIHAPAANAAATAALQILVVDDDQDSAWSLAALLDTCGHQVHTAHDGFEAIATAEQYRPDVILMDIGLPTITGHEAARRIRAESWGADIVLIAVSGWGQEEDRRRSDEAGFDAHLVKPVDLDALLGLLQRRRNSAAG</sequence>
<keyword evidence="10" id="KW-1185">Reference proteome</keyword>
<dbReference type="InterPro" id="IPR001789">
    <property type="entry name" value="Sig_transdc_resp-reg_receiver"/>
</dbReference>
<dbReference type="EC" id="2.7.13.3" evidence="2"/>
<dbReference type="SUPFAM" id="SSF52172">
    <property type="entry name" value="CheY-like"/>
    <property type="match status" value="2"/>
</dbReference>
<dbReference type="Gene3D" id="3.30.565.10">
    <property type="entry name" value="Histidine kinase-like ATPase, C-terminal domain"/>
    <property type="match status" value="2"/>
</dbReference>
<dbReference type="Pfam" id="PF02518">
    <property type="entry name" value="HATPase_c"/>
    <property type="match status" value="2"/>
</dbReference>
<feature type="modified residue" description="4-aspartylphosphate" evidence="4">
    <location>
        <position position="1080"/>
    </location>
</feature>
<dbReference type="Proteomes" id="UP000672657">
    <property type="component" value="Unassembled WGS sequence"/>
</dbReference>
<dbReference type="InterPro" id="IPR036890">
    <property type="entry name" value="HATPase_C_sf"/>
</dbReference>
<dbReference type="SUPFAM" id="SSF55781">
    <property type="entry name" value="GAF domain-like"/>
    <property type="match status" value="1"/>
</dbReference>
<keyword evidence="3 4" id="KW-0597">Phosphoprotein</keyword>
<dbReference type="Pfam" id="PF00072">
    <property type="entry name" value="Response_reg"/>
    <property type="match status" value="2"/>
</dbReference>
<evidence type="ECO:0000256" key="1">
    <source>
        <dbReference type="ARBA" id="ARBA00000085"/>
    </source>
</evidence>
<dbReference type="CDD" id="cd00075">
    <property type="entry name" value="HATPase"/>
    <property type="match status" value="1"/>
</dbReference>
<evidence type="ECO:0000256" key="5">
    <source>
        <dbReference type="SAM" id="Coils"/>
    </source>
</evidence>
<evidence type="ECO:0000256" key="6">
    <source>
        <dbReference type="SAM" id="MobiDB-lite"/>
    </source>
</evidence>
<dbReference type="SMART" id="SM00387">
    <property type="entry name" value="HATPase_c"/>
    <property type="match status" value="2"/>
</dbReference>
<protein>
    <recommendedName>
        <fullName evidence="2">histidine kinase</fullName>
        <ecNumber evidence="2">2.7.13.3</ecNumber>
    </recommendedName>
</protein>
<dbReference type="PANTHER" id="PTHR43547:SF2">
    <property type="entry name" value="HYBRID SIGNAL TRANSDUCTION HISTIDINE KINASE C"/>
    <property type="match status" value="1"/>
</dbReference>
<dbReference type="SUPFAM" id="SSF55874">
    <property type="entry name" value="ATPase domain of HSP90 chaperone/DNA topoisomerase II/histidine kinase"/>
    <property type="match status" value="2"/>
</dbReference>
<dbReference type="InterPro" id="IPR004358">
    <property type="entry name" value="Sig_transdc_His_kin-like_C"/>
</dbReference>
<dbReference type="GO" id="GO:0004673">
    <property type="term" value="F:protein histidine kinase activity"/>
    <property type="evidence" value="ECO:0007669"/>
    <property type="project" value="UniProtKB-EC"/>
</dbReference>
<evidence type="ECO:0000313" key="9">
    <source>
        <dbReference type="EMBL" id="CAG2160150.1"/>
    </source>
</evidence>
<evidence type="ECO:0000259" key="8">
    <source>
        <dbReference type="PROSITE" id="PS50110"/>
    </source>
</evidence>
<comment type="caution">
    <text evidence="9">The sequence shown here is derived from an EMBL/GenBank/DDBJ whole genome shotgun (WGS) entry which is preliminary data.</text>
</comment>